<dbReference type="EMBL" id="JAMXIB010000010">
    <property type="protein sequence ID" value="MCO5725538.1"/>
    <property type="molecule type" value="Genomic_DNA"/>
</dbReference>
<feature type="transmembrane region" description="Helical" evidence="1">
    <location>
        <begin position="183"/>
        <end position="202"/>
    </location>
</feature>
<feature type="transmembrane region" description="Helical" evidence="1">
    <location>
        <begin position="315"/>
        <end position="334"/>
    </location>
</feature>
<comment type="caution">
    <text evidence="2">The sequence shown here is derived from an EMBL/GenBank/DDBJ whole genome shotgun (WGS) entry which is preliminary data.</text>
</comment>
<feature type="transmembrane region" description="Helical" evidence="1">
    <location>
        <begin position="341"/>
        <end position="359"/>
    </location>
</feature>
<keyword evidence="1" id="KW-0472">Membrane</keyword>
<dbReference type="RefSeq" id="WP_252741910.1">
    <property type="nucleotide sequence ID" value="NZ_JAMXIB010000010.1"/>
</dbReference>
<feature type="transmembrane region" description="Helical" evidence="1">
    <location>
        <begin position="231"/>
        <end position="247"/>
    </location>
</feature>
<feature type="transmembrane region" description="Helical" evidence="1">
    <location>
        <begin position="259"/>
        <end position="276"/>
    </location>
</feature>
<keyword evidence="2" id="KW-0808">Transferase</keyword>
<feature type="transmembrane region" description="Helical" evidence="1">
    <location>
        <begin position="379"/>
        <end position="396"/>
    </location>
</feature>
<evidence type="ECO:0000313" key="3">
    <source>
        <dbReference type="Proteomes" id="UP001206312"/>
    </source>
</evidence>
<name>A0ABT1AZQ7_9FLAO</name>
<dbReference type="GO" id="GO:0016757">
    <property type="term" value="F:glycosyltransferase activity"/>
    <property type="evidence" value="ECO:0007669"/>
    <property type="project" value="UniProtKB-KW"/>
</dbReference>
<protein>
    <submittedName>
        <fullName evidence="2">Glycosyltransferase family 39 protein</fullName>
        <ecNumber evidence="2">2.4.-.-</ecNumber>
    </submittedName>
</protein>
<keyword evidence="3" id="KW-1185">Reference proteome</keyword>
<evidence type="ECO:0000256" key="1">
    <source>
        <dbReference type="SAM" id="Phobius"/>
    </source>
</evidence>
<reference evidence="2 3" key="1">
    <citation type="submission" date="2022-06" db="EMBL/GenBank/DDBJ databases">
        <authorList>
            <person name="Xuan X."/>
        </authorList>
    </citation>
    <scope>NUCLEOTIDE SEQUENCE [LARGE SCALE GENOMIC DNA]</scope>
    <source>
        <strain evidence="2 3">2V75</strain>
    </source>
</reference>
<feature type="transmembrane region" description="Helical" evidence="1">
    <location>
        <begin position="158"/>
        <end position="177"/>
    </location>
</feature>
<keyword evidence="1" id="KW-1133">Transmembrane helix</keyword>
<feature type="transmembrane region" description="Helical" evidence="1">
    <location>
        <begin position="408"/>
        <end position="429"/>
    </location>
</feature>
<feature type="transmembrane region" description="Helical" evidence="1">
    <location>
        <begin position="132"/>
        <end position="151"/>
    </location>
</feature>
<accession>A0ABT1AZQ7</accession>
<evidence type="ECO:0000313" key="2">
    <source>
        <dbReference type="EMBL" id="MCO5725538.1"/>
    </source>
</evidence>
<organism evidence="2 3">
    <name type="scientific">Robiginitalea marina</name>
    <dbReference type="NCBI Taxonomy" id="2954105"/>
    <lineage>
        <taxon>Bacteria</taxon>
        <taxon>Pseudomonadati</taxon>
        <taxon>Bacteroidota</taxon>
        <taxon>Flavobacteriia</taxon>
        <taxon>Flavobacteriales</taxon>
        <taxon>Flavobacteriaceae</taxon>
        <taxon>Robiginitalea</taxon>
    </lineage>
</organism>
<feature type="transmembrane region" description="Helical" evidence="1">
    <location>
        <begin position="6"/>
        <end position="23"/>
    </location>
</feature>
<proteinExistence type="predicted"/>
<sequence>MTIALIFLNLLFGSTLALLFLSLRQELKLNGIQYGNILQLLFLLILFILFKIPFDFTFFKGLEYEDSYLINASSRFLVYNFQNLDFTFSVTSCGIGSLSQCEIRSVYPSNLMGLPSILWLINEVSGYSPMNISLLNLVFAFMSLIGIYFICSKIFSSSILGLFSSVVFITTPAFNSFHSSSLFETSASALIVLSLLLFLMYFEKNNSKKSTLLFLSLVAVYMLAIHFKRESIIIISFPVLFILIRFFQRRQKENKKPQGLLPFLVFCCGLIVYYFYALNIGASLEMESEYALGNPFQFKFFKPLFFMFIRGFSNFSWFFVFSPLAILGIILLLNDSKKNPLLLYPLLVFISLLFINTIHHRSYYFVRSEVVNPFESLRHINLLSPFFSIIVGYVLYKTFLFIRTRLNKIHTVISIYSVGLIILSFLFYLTQESRQDLINIEFKERITPIMELIELTEPNEAVVITDQTILLQNYCDEKLPIIDFNIVSNYLVSEDIRKLTDKKSVYFLWKDYFNEKIFQERYKKAFSIVNDLNMITIKEGNGFAIKKVIKQSLE</sequence>
<gene>
    <name evidence="2" type="ORF">NG653_11775</name>
</gene>
<keyword evidence="1" id="KW-0812">Transmembrane</keyword>
<feature type="transmembrane region" description="Helical" evidence="1">
    <location>
        <begin position="35"/>
        <end position="54"/>
    </location>
</feature>
<keyword evidence="2" id="KW-0328">Glycosyltransferase</keyword>
<dbReference type="Proteomes" id="UP001206312">
    <property type="component" value="Unassembled WGS sequence"/>
</dbReference>
<feature type="transmembrane region" description="Helical" evidence="1">
    <location>
        <begin position="209"/>
        <end position="225"/>
    </location>
</feature>
<dbReference type="EC" id="2.4.-.-" evidence="2"/>